<dbReference type="GO" id="GO:0051603">
    <property type="term" value="P:proteolysis involved in protein catabolic process"/>
    <property type="evidence" value="ECO:0007669"/>
    <property type="project" value="TreeGrafter"/>
</dbReference>
<dbReference type="PaxDb" id="289377-HL41_07530"/>
<keyword evidence="5" id="KW-0862">Zinc</keyword>
<evidence type="ECO:0000256" key="4">
    <source>
        <dbReference type="ARBA" id="ARBA00022801"/>
    </source>
</evidence>
<evidence type="ECO:0000259" key="8">
    <source>
        <dbReference type="Pfam" id="PF01435"/>
    </source>
</evidence>
<dbReference type="InterPro" id="IPR051156">
    <property type="entry name" value="Mito/Outer_Membr_Metalloprot"/>
</dbReference>
<keyword evidence="3" id="KW-0479">Metal-binding</keyword>
<dbReference type="InterPro" id="IPR019734">
    <property type="entry name" value="TPR_rpt"/>
</dbReference>
<gene>
    <name evidence="9" type="ORF">HL41_07530</name>
</gene>
<keyword evidence="10" id="KW-1185">Reference proteome</keyword>
<dbReference type="Gene3D" id="1.25.40.10">
    <property type="entry name" value="Tetratricopeptide repeat domain"/>
    <property type="match status" value="2"/>
</dbReference>
<keyword evidence="6" id="KW-0482">Metalloprotease</keyword>
<organism evidence="9 10">
    <name type="scientific">Thermodesulfobacterium commune DSM 2178</name>
    <dbReference type="NCBI Taxonomy" id="289377"/>
    <lineage>
        <taxon>Bacteria</taxon>
        <taxon>Pseudomonadati</taxon>
        <taxon>Thermodesulfobacteriota</taxon>
        <taxon>Thermodesulfobacteria</taxon>
        <taxon>Thermodesulfobacteriales</taxon>
        <taxon>Thermodesulfobacteriaceae</taxon>
        <taxon>Thermodesulfobacterium</taxon>
    </lineage>
</organism>
<name>A0A075WUA9_9BACT</name>
<dbReference type="PANTHER" id="PTHR22726:SF1">
    <property type="entry name" value="METALLOENDOPEPTIDASE OMA1, MITOCHONDRIAL"/>
    <property type="match status" value="1"/>
</dbReference>
<evidence type="ECO:0000256" key="2">
    <source>
        <dbReference type="ARBA" id="ARBA00022670"/>
    </source>
</evidence>
<dbReference type="SUPFAM" id="SSF48452">
    <property type="entry name" value="TPR-like"/>
    <property type="match status" value="1"/>
</dbReference>
<dbReference type="PANTHER" id="PTHR22726">
    <property type="entry name" value="METALLOENDOPEPTIDASE OMA1"/>
    <property type="match status" value="1"/>
</dbReference>
<accession>A0A075WUA9</accession>
<dbReference type="PROSITE" id="PS50005">
    <property type="entry name" value="TPR"/>
    <property type="match status" value="1"/>
</dbReference>
<evidence type="ECO:0000256" key="6">
    <source>
        <dbReference type="ARBA" id="ARBA00023049"/>
    </source>
</evidence>
<evidence type="ECO:0000256" key="1">
    <source>
        <dbReference type="ARBA" id="ARBA00001947"/>
    </source>
</evidence>
<keyword evidence="7" id="KW-0802">TPR repeat</keyword>
<sequence length="478" mass="54416">MSFFFKTKLHLLSLFLIFLLVFPPQIAQALISLEEEEKIGKEVLAELVKEVEFIDDLELNLYINTIGEVLKKQGVTFSPFEFKFFLINDSSFNAFSVPGGYIFINSGIFNSIESEDELAGIMAHEMAHNLCRHIARRIEDIKKMQVLVTAATLAGLLLGGEKAAALNIASAAIAQTKLLAYSRADEEEADRTGFQIITKANYNPWGMATVMERLSKQGNLAIELEYKYLLTHPLPQERVAYLISLAERYTSDQSPRSLVAQDPDYFKRLVIRAQVLSKKKDLASWITNLRAVLKEKNAPWIRYTLALALKEQRYFKEALVELVKALQELPFKIYFLLDLAEIYLASGEPEQALEVLNQISPSTSSKLYEGIYLTKLEYLRALALTETGDPQQAYGIMQKLLNLQALSYDPYFFYNLGKVASQLNKMGEAHFYFGKHYQLKGDLKPALYHYEKALSFLSKTDKMYLEAEKNIAQIKNKK</sequence>
<dbReference type="GO" id="GO:0016020">
    <property type="term" value="C:membrane"/>
    <property type="evidence" value="ECO:0007669"/>
    <property type="project" value="TreeGrafter"/>
</dbReference>
<dbReference type="GO" id="GO:0004222">
    <property type="term" value="F:metalloendopeptidase activity"/>
    <property type="evidence" value="ECO:0007669"/>
    <property type="project" value="InterPro"/>
</dbReference>
<keyword evidence="4" id="KW-0378">Hydrolase</keyword>
<feature type="repeat" description="TPR" evidence="7">
    <location>
        <begin position="427"/>
        <end position="460"/>
    </location>
</feature>
<dbReference type="AlphaFoldDB" id="A0A075WUA9"/>
<dbReference type="Pfam" id="PF14559">
    <property type="entry name" value="TPR_19"/>
    <property type="match status" value="1"/>
</dbReference>
<dbReference type="STRING" id="289377.HL41_07530"/>
<evidence type="ECO:0000313" key="10">
    <source>
        <dbReference type="Proteomes" id="UP000028481"/>
    </source>
</evidence>
<dbReference type="InterPro" id="IPR011990">
    <property type="entry name" value="TPR-like_helical_dom_sf"/>
</dbReference>
<dbReference type="GO" id="GO:0046872">
    <property type="term" value="F:metal ion binding"/>
    <property type="evidence" value="ECO:0007669"/>
    <property type="project" value="UniProtKB-KW"/>
</dbReference>
<dbReference type="eggNOG" id="COG4783">
    <property type="taxonomic scope" value="Bacteria"/>
</dbReference>
<dbReference type="Pfam" id="PF01435">
    <property type="entry name" value="Peptidase_M48"/>
    <property type="match status" value="1"/>
</dbReference>
<dbReference type="InterPro" id="IPR001915">
    <property type="entry name" value="Peptidase_M48"/>
</dbReference>
<dbReference type="OrthoDB" id="9810445at2"/>
<evidence type="ECO:0000256" key="5">
    <source>
        <dbReference type="ARBA" id="ARBA00022833"/>
    </source>
</evidence>
<dbReference type="KEGG" id="tcm:HL41_07530"/>
<feature type="domain" description="Peptidase M48" evidence="8">
    <location>
        <begin position="66"/>
        <end position="242"/>
    </location>
</feature>
<keyword evidence="2" id="KW-0645">Protease</keyword>
<comment type="cofactor">
    <cofactor evidence="1">
        <name>Zn(2+)</name>
        <dbReference type="ChEBI" id="CHEBI:29105"/>
    </cofactor>
</comment>
<dbReference type="Proteomes" id="UP000028481">
    <property type="component" value="Chromosome"/>
</dbReference>
<evidence type="ECO:0000256" key="7">
    <source>
        <dbReference type="PROSITE-ProRule" id="PRU00339"/>
    </source>
</evidence>
<dbReference type="EMBL" id="CP008796">
    <property type="protein sequence ID" value="AIH04545.1"/>
    <property type="molecule type" value="Genomic_DNA"/>
</dbReference>
<reference evidence="9 10" key="1">
    <citation type="journal article" date="2015" name="Genome Announc.">
        <title>Genome Sequence of a Sulfate-Reducing Thermophilic Bacterium, Thermodesulfobacterium commune DSM 2178T (Phylum Thermodesulfobacteria).</title>
        <authorList>
            <person name="Bhatnagar S."/>
            <person name="Badger J.H."/>
            <person name="Madupu R."/>
            <person name="Khouri H.M."/>
            <person name="O'Connor E.M."/>
            <person name="Robb F.T."/>
            <person name="Ward N.L."/>
            <person name="Eisen J.A."/>
        </authorList>
    </citation>
    <scope>NUCLEOTIDE SEQUENCE [LARGE SCALE GENOMIC DNA]</scope>
    <source>
        <strain evidence="9 10">DSM 2178</strain>
    </source>
</reference>
<evidence type="ECO:0000256" key="3">
    <source>
        <dbReference type="ARBA" id="ARBA00022723"/>
    </source>
</evidence>
<dbReference type="HOGENOM" id="CLU_030556_2_0_0"/>
<dbReference type="CDD" id="cd07333">
    <property type="entry name" value="M48C_bepA_like"/>
    <property type="match status" value="1"/>
</dbReference>
<proteinExistence type="predicted"/>
<dbReference type="Gene3D" id="3.30.2010.10">
    <property type="entry name" value="Metalloproteases ('zincins'), catalytic domain"/>
    <property type="match status" value="1"/>
</dbReference>
<protein>
    <recommendedName>
        <fullName evidence="8">Peptidase M48 domain-containing protein</fullName>
    </recommendedName>
</protein>
<evidence type="ECO:0000313" key="9">
    <source>
        <dbReference type="EMBL" id="AIH04545.1"/>
    </source>
</evidence>
<dbReference type="RefSeq" id="WP_038062283.1">
    <property type="nucleotide sequence ID" value="NZ_CP008796.1"/>
</dbReference>